<dbReference type="Gene3D" id="3.40.395.10">
    <property type="entry name" value="Adenoviral Proteinase, Chain A"/>
    <property type="match status" value="1"/>
</dbReference>
<name>A0AAW1KB96_SAPOF</name>
<evidence type="ECO:0000259" key="5">
    <source>
        <dbReference type="PROSITE" id="PS50600"/>
    </source>
</evidence>
<organism evidence="6 7">
    <name type="scientific">Saponaria officinalis</name>
    <name type="common">Common soapwort</name>
    <name type="synonym">Lychnis saponaria</name>
    <dbReference type="NCBI Taxonomy" id="3572"/>
    <lineage>
        <taxon>Eukaryota</taxon>
        <taxon>Viridiplantae</taxon>
        <taxon>Streptophyta</taxon>
        <taxon>Embryophyta</taxon>
        <taxon>Tracheophyta</taxon>
        <taxon>Spermatophyta</taxon>
        <taxon>Magnoliopsida</taxon>
        <taxon>eudicotyledons</taxon>
        <taxon>Gunneridae</taxon>
        <taxon>Pentapetalae</taxon>
        <taxon>Caryophyllales</taxon>
        <taxon>Caryophyllaceae</taxon>
        <taxon>Caryophylleae</taxon>
        <taxon>Saponaria</taxon>
    </lineage>
</organism>
<dbReference type="InterPro" id="IPR058352">
    <property type="entry name" value="DUF8039"/>
</dbReference>
<feature type="region of interest" description="Disordered" evidence="4">
    <location>
        <begin position="104"/>
        <end position="123"/>
    </location>
</feature>
<proteinExistence type="inferred from homology"/>
<dbReference type="PROSITE" id="PS50600">
    <property type="entry name" value="ULP_PROTEASE"/>
    <property type="match status" value="1"/>
</dbReference>
<dbReference type="GO" id="GO:0008234">
    <property type="term" value="F:cysteine-type peptidase activity"/>
    <property type="evidence" value="ECO:0007669"/>
    <property type="project" value="InterPro"/>
</dbReference>
<dbReference type="EMBL" id="JBDFQZ010000006">
    <property type="protein sequence ID" value="KAK9714982.1"/>
    <property type="molecule type" value="Genomic_DNA"/>
</dbReference>
<comment type="similarity">
    <text evidence="1">Belongs to the peptidase C48 family.</text>
</comment>
<evidence type="ECO:0000313" key="6">
    <source>
        <dbReference type="EMBL" id="KAK9714982.1"/>
    </source>
</evidence>
<comment type="caution">
    <text evidence="6">The sequence shown here is derived from an EMBL/GenBank/DDBJ whole genome shotgun (WGS) entry which is preliminary data.</text>
</comment>
<evidence type="ECO:0000256" key="1">
    <source>
        <dbReference type="ARBA" id="ARBA00005234"/>
    </source>
</evidence>
<accession>A0AAW1KB96</accession>
<dbReference type="GO" id="GO:0006508">
    <property type="term" value="P:proteolysis"/>
    <property type="evidence" value="ECO:0007669"/>
    <property type="project" value="UniProtKB-KW"/>
</dbReference>
<protein>
    <recommendedName>
        <fullName evidence="5">Ubiquitin-like protease family profile domain-containing protein</fullName>
    </recommendedName>
</protein>
<dbReference type="SUPFAM" id="SSF54001">
    <property type="entry name" value="Cysteine proteinases"/>
    <property type="match status" value="1"/>
</dbReference>
<evidence type="ECO:0000256" key="2">
    <source>
        <dbReference type="ARBA" id="ARBA00022670"/>
    </source>
</evidence>
<dbReference type="PANTHER" id="PTHR33018:SF34">
    <property type="entry name" value="OS02G0472350 PROTEIN"/>
    <property type="match status" value="1"/>
</dbReference>
<dbReference type="InterPro" id="IPR038765">
    <property type="entry name" value="Papain-like_cys_pep_sf"/>
</dbReference>
<dbReference type="Pfam" id="PF02902">
    <property type="entry name" value="Peptidase_C48"/>
    <property type="match status" value="1"/>
</dbReference>
<keyword evidence="7" id="KW-1185">Reference proteome</keyword>
<keyword evidence="2" id="KW-0645">Protease</keyword>
<reference evidence="6" key="1">
    <citation type="submission" date="2024-03" db="EMBL/GenBank/DDBJ databases">
        <title>WGS assembly of Saponaria officinalis var. Norfolk2.</title>
        <authorList>
            <person name="Jenkins J."/>
            <person name="Shu S."/>
            <person name="Grimwood J."/>
            <person name="Barry K."/>
            <person name="Goodstein D."/>
            <person name="Schmutz J."/>
            <person name="Leebens-Mack J."/>
            <person name="Osbourn A."/>
        </authorList>
    </citation>
    <scope>NUCLEOTIDE SEQUENCE [LARGE SCALE GENOMIC DNA]</scope>
    <source>
        <strain evidence="6">JIC</strain>
    </source>
</reference>
<dbReference type="InterPro" id="IPR003653">
    <property type="entry name" value="Peptidase_C48_C"/>
</dbReference>
<dbReference type="PANTHER" id="PTHR33018">
    <property type="entry name" value="OS10G0338966 PROTEIN-RELATED"/>
    <property type="match status" value="1"/>
</dbReference>
<keyword evidence="3" id="KW-0378">Hydrolase</keyword>
<dbReference type="AlphaFoldDB" id="A0AAW1KB96"/>
<dbReference type="Proteomes" id="UP001443914">
    <property type="component" value="Unassembled WGS sequence"/>
</dbReference>
<evidence type="ECO:0000313" key="7">
    <source>
        <dbReference type="Proteomes" id="UP001443914"/>
    </source>
</evidence>
<sequence length="495" mass="57281">MNGELLIVSEGMVSPCIEGKTVHNQPLTIENAHVSIDSVIRADAPLPLPWSGFTNVGDAEGSFAQWPKSLILMENEVKSSNEKKRKDKDKDTREFANKVRKLAKSDEQIKEKDNDKGDEHDSRPLNVIEVDELDYYCQTLEKKLCSLTKDEVIKMVIDESFYNCREGNTVSYLTIVKIRQMFRNQWLNVVVLQIWGSFLYQNATEIEATKVVGFMRPVKLLDYMHNARQCEEYIMHVLKIQEEKKYIMGAFYEGNHWMLIIVCLGLNTAYILDSQQMTKKKLGIKGRLKAAWIIHCVDGGMRNFAKKNQLQIKVIECPQQPEDYECGYYFMKWMYNITFYYLKGSEEKFEKIIADSTMSVEDLNKVKEAWAKKCLENMVLPDQYRVVDEVDWLTEDDTDVSSGKKICGDSSFKPRLARIRTRGTRSRDSARLKWGVTPTRYELQCIPRLSRCVINGEDRQQIPQLSRCVSVGGICGYMFRHDVSRFIVYGDRLEG</sequence>
<evidence type="ECO:0000256" key="3">
    <source>
        <dbReference type="ARBA" id="ARBA00022801"/>
    </source>
</evidence>
<evidence type="ECO:0000256" key="4">
    <source>
        <dbReference type="SAM" id="MobiDB-lite"/>
    </source>
</evidence>
<dbReference type="Pfam" id="PF26133">
    <property type="entry name" value="DUF8039"/>
    <property type="match status" value="1"/>
</dbReference>
<gene>
    <name evidence="6" type="ORF">RND81_06G135400</name>
</gene>
<feature type="domain" description="Ubiquitin-like protease family profile" evidence="5">
    <location>
        <begin position="171"/>
        <end position="337"/>
    </location>
</feature>